<dbReference type="GeneID" id="102371221"/>
<keyword evidence="2" id="KW-1133">Transmembrane helix</keyword>
<evidence type="ECO:0000313" key="4">
    <source>
        <dbReference type="RefSeq" id="XP_006025375.2"/>
    </source>
</evidence>
<dbReference type="eggNOG" id="ENOG502T2P4">
    <property type="taxonomic scope" value="Eukaryota"/>
</dbReference>
<dbReference type="PANTHER" id="PTHR37858:SF1">
    <property type="entry name" value="CHROMOSOME 1 OPEN READING FRAME 185"/>
    <property type="match status" value="1"/>
</dbReference>
<evidence type="ECO:0000256" key="1">
    <source>
        <dbReference type="SAM" id="MobiDB-lite"/>
    </source>
</evidence>
<keyword evidence="2" id="KW-0812">Transmembrane</keyword>
<feature type="transmembrane region" description="Helical" evidence="2">
    <location>
        <begin position="716"/>
        <end position="740"/>
    </location>
</feature>
<organism evidence="3 4">
    <name type="scientific">Alligator sinensis</name>
    <name type="common">Chinese alligator</name>
    <dbReference type="NCBI Taxonomy" id="38654"/>
    <lineage>
        <taxon>Eukaryota</taxon>
        <taxon>Metazoa</taxon>
        <taxon>Chordata</taxon>
        <taxon>Craniata</taxon>
        <taxon>Vertebrata</taxon>
        <taxon>Euteleostomi</taxon>
        <taxon>Archelosauria</taxon>
        <taxon>Archosauria</taxon>
        <taxon>Crocodylia</taxon>
        <taxon>Alligatoridae</taxon>
        <taxon>Alligatorinae</taxon>
        <taxon>Alligator</taxon>
    </lineage>
</organism>
<dbReference type="Proteomes" id="UP000189705">
    <property type="component" value="Unplaced"/>
</dbReference>
<proteinExistence type="predicted"/>
<feature type="compositionally biased region" description="Polar residues" evidence="1">
    <location>
        <begin position="815"/>
        <end position="828"/>
    </location>
</feature>
<keyword evidence="3" id="KW-1185">Reference proteome</keyword>
<protein>
    <submittedName>
        <fullName evidence="4">Uncharacterized protein LOC102371221</fullName>
    </submittedName>
</protein>
<dbReference type="Pfam" id="PF15842">
    <property type="entry name" value="DUF4718"/>
    <property type="match status" value="1"/>
</dbReference>
<sequence>MVEEMGVLWENPPSFCEKDARGSWGFYNLFDSLGPTATSRTRVWALDILKRWHRLRLFVPRRRQGQLPDYCTWQHSLRRWGDHVKEHQLGTLVTANNSSNKTSLLVNSAQLAWKKTCQNLHGGKQNNSTIGRNYKNFKTKSKAPRQKVGRYKHQQKLLSDILNVLMNQHKPRLIGSESMKAQVSRKWTGNGKLTETNMKLTKKPRKIFKLRKFEDTKTLSQHKMNSDLLNEFQIIEKKPTNKTRMKFQRELFDSLDTCIKYLGTKPSLIIAALSKADLLPVVERALSRKNMNNLESILALTIIKNQMVLERKHYHIKTLKKEKNKHTNDRFLTSAKQKELAEMGSETWAQQKTNAIRRNQHKRLTDARKVLISTDKKSQHTELQKYGHFLKGFQESSSSLKSKPSGISTWERKSGKISVRPNTKFPNFLNLVKQRAIVLQKGHPTNKEVEDAYITGSSQHRPNDSKYIWCKSFHEVRTKVMAQVKEKKAKAIAAISVEANQKSFTQVMIPHKRKDTVQKMWLVYKTKSTIHERKQDEPFKIKASRKQKWKGNADDGHISEKERTAFGVERMAYSSRNDCTEFAKLNFVLPTTGSVENVKHTLFPPLMAQTMFPNEVEKIKKHSILPLWNIKQKKISYAQEDLKVRDRKAAVSHRQVENTGSKHKNLLKRGENSSTSLIHPPKPSSPSALNKGRRKRSANGESVKVPVEFLSHLSSVLVAGATIVGIVIFALGLAVFCLFYKRRKICQFLGSIAEDEELPNGFVSTDAQYYKPVSLSQYFHAGKLQEASKNQAAAATAPDVCTTGEFSPVTKTVMCDSSDSESSPNMPNSSLTASSRSSSFTSWHSSTEATCDFLSDGSSSHVSLSKKCLMENQNLHLPNINKTEKNTAPALFVSNDLSSDDQDDENTTKKNSQN</sequence>
<evidence type="ECO:0000313" key="3">
    <source>
        <dbReference type="Proteomes" id="UP000189705"/>
    </source>
</evidence>
<reference evidence="4" key="1">
    <citation type="submission" date="2025-08" db="UniProtKB">
        <authorList>
            <consortium name="RefSeq"/>
        </authorList>
    </citation>
    <scope>IDENTIFICATION</scope>
</reference>
<dbReference type="AlphaFoldDB" id="A0A1U7S6V8"/>
<dbReference type="KEGG" id="asn:102371221"/>
<keyword evidence="2" id="KW-0472">Membrane</keyword>
<gene>
    <name evidence="4" type="primary">LOC102371221</name>
</gene>
<dbReference type="RefSeq" id="XP_006025375.2">
    <property type="nucleotide sequence ID" value="XM_006025313.3"/>
</dbReference>
<dbReference type="InterPro" id="IPR031695">
    <property type="entry name" value="DUF4718"/>
</dbReference>
<feature type="region of interest" description="Disordered" evidence="1">
    <location>
        <begin position="650"/>
        <end position="699"/>
    </location>
</feature>
<feature type="region of interest" description="Disordered" evidence="1">
    <location>
        <begin position="813"/>
        <end position="837"/>
    </location>
</feature>
<evidence type="ECO:0000256" key="2">
    <source>
        <dbReference type="SAM" id="Phobius"/>
    </source>
</evidence>
<accession>A0A1U7S6V8</accession>
<dbReference type="PANTHER" id="PTHR37858">
    <property type="entry name" value="HYPOTHETICAL PROTEIN LOC689589"/>
    <property type="match status" value="1"/>
</dbReference>
<dbReference type="InParanoid" id="A0A1U7S6V8"/>
<name>A0A1U7S6V8_ALLSI</name>
<feature type="region of interest" description="Disordered" evidence="1">
    <location>
        <begin position="880"/>
        <end position="914"/>
    </location>
</feature>